<dbReference type="Proteomes" id="UP000075243">
    <property type="component" value="Chromosome 11"/>
</dbReference>
<dbReference type="STRING" id="3821.A0A151SJQ1"/>
<accession>A0A151SJQ1</accession>
<dbReference type="SUPFAM" id="SSF56672">
    <property type="entry name" value="DNA/RNA polymerases"/>
    <property type="match status" value="1"/>
</dbReference>
<dbReference type="EMBL" id="CM003613">
    <property type="protein sequence ID" value="KYP55040.1"/>
    <property type="molecule type" value="Genomic_DNA"/>
</dbReference>
<keyword evidence="3" id="KW-1185">Reference proteome</keyword>
<name>A0A151SJQ1_CAJCA</name>
<reference evidence="2 3" key="1">
    <citation type="journal article" date="2012" name="Nat. Biotechnol.">
        <title>Draft genome sequence of pigeonpea (Cajanus cajan), an orphan legume crop of resource-poor farmers.</title>
        <authorList>
            <person name="Varshney R.K."/>
            <person name="Chen W."/>
            <person name="Li Y."/>
            <person name="Bharti A.K."/>
            <person name="Saxena R.K."/>
            <person name="Schlueter J.A."/>
            <person name="Donoghue M.T."/>
            <person name="Azam S."/>
            <person name="Fan G."/>
            <person name="Whaley A.M."/>
            <person name="Farmer A.D."/>
            <person name="Sheridan J."/>
            <person name="Iwata A."/>
            <person name="Tuteja R."/>
            <person name="Penmetsa R.V."/>
            <person name="Wu W."/>
            <person name="Upadhyaya H.D."/>
            <person name="Yang S.P."/>
            <person name="Shah T."/>
            <person name="Saxena K.B."/>
            <person name="Michael T."/>
            <person name="McCombie W.R."/>
            <person name="Yang B."/>
            <person name="Zhang G."/>
            <person name="Yang H."/>
            <person name="Wang J."/>
            <person name="Spillane C."/>
            <person name="Cook D.R."/>
            <person name="May G.D."/>
            <person name="Xu X."/>
            <person name="Jackson S.A."/>
        </authorList>
    </citation>
    <scope>NUCLEOTIDE SEQUENCE [LARGE SCALE GENOMIC DNA]</scope>
    <source>
        <strain evidence="3">cv. Asha</strain>
    </source>
</reference>
<protein>
    <submittedName>
        <fullName evidence="2">Retrovirus-related Pol polyprotein from transposon TNT 1-94</fullName>
    </submittedName>
</protein>
<evidence type="ECO:0000313" key="3">
    <source>
        <dbReference type="Proteomes" id="UP000075243"/>
    </source>
</evidence>
<dbReference type="InterPro" id="IPR013103">
    <property type="entry name" value="RVT_2"/>
</dbReference>
<proteinExistence type="predicted"/>
<gene>
    <name evidence="2" type="ORF">KK1_001244</name>
</gene>
<evidence type="ECO:0000313" key="2">
    <source>
        <dbReference type="EMBL" id="KYP55040.1"/>
    </source>
</evidence>
<feature type="domain" description="Reverse transcriptase Ty1/copia-type" evidence="1">
    <location>
        <begin position="4"/>
        <end position="113"/>
    </location>
</feature>
<sequence>MSVLNWKLQQLDINNAFLHGELKEEVYMIAPPGLASVLPRQVCKLNKTLYGLKQASREWFSKLSSFLLAARFVQSAHDYSLFIKSSHNSFTTLLVYVDDIILVENDDQEISVIK</sequence>
<dbReference type="Pfam" id="PF07727">
    <property type="entry name" value="RVT_2"/>
    <property type="match status" value="1"/>
</dbReference>
<evidence type="ECO:0000259" key="1">
    <source>
        <dbReference type="Pfam" id="PF07727"/>
    </source>
</evidence>
<dbReference type="InterPro" id="IPR043502">
    <property type="entry name" value="DNA/RNA_pol_sf"/>
</dbReference>
<dbReference type="AlphaFoldDB" id="A0A151SJQ1"/>
<organism evidence="2 3">
    <name type="scientific">Cajanus cajan</name>
    <name type="common">Pigeon pea</name>
    <name type="synonym">Cajanus indicus</name>
    <dbReference type="NCBI Taxonomy" id="3821"/>
    <lineage>
        <taxon>Eukaryota</taxon>
        <taxon>Viridiplantae</taxon>
        <taxon>Streptophyta</taxon>
        <taxon>Embryophyta</taxon>
        <taxon>Tracheophyta</taxon>
        <taxon>Spermatophyta</taxon>
        <taxon>Magnoliopsida</taxon>
        <taxon>eudicotyledons</taxon>
        <taxon>Gunneridae</taxon>
        <taxon>Pentapetalae</taxon>
        <taxon>rosids</taxon>
        <taxon>fabids</taxon>
        <taxon>Fabales</taxon>
        <taxon>Fabaceae</taxon>
        <taxon>Papilionoideae</taxon>
        <taxon>50 kb inversion clade</taxon>
        <taxon>NPAAA clade</taxon>
        <taxon>indigoferoid/millettioid clade</taxon>
        <taxon>Phaseoleae</taxon>
        <taxon>Cajanus</taxon>
    </lineage>
</organism>
<dbReference type="Gramene" id="C.cajan_01212.t">
    <property type="protein sequence ID" value="C.cajan_01212.t.cds1"/>
    <property type="gene ID" value="C.cajan_01212"/>
</dbReference>